<dbReference type="PANTHER" id="PTHR10161">
    <property type="entry name" value="TARTRATE-RESISTANT ACID PHOSPHATASE TYPE 5"/>
    <property type="match status" value="1"/>
</dbReference>
<feature type="disulfide bond" evidence="8">
    <location>
        <begin position="163"/>
        <end position="219"/>
    </location>
</feature>
<dbReference type="InterPro" id="IPR004843">
    <property type="entry name" value="Calcineurin-like_PHP"/>
</dbReference>
<keyword evidence="6 7" id="KW-0408">Iron</keyword>
<name>A0A401SKS4_CHIPU</name>
<evidence type="ECO:0000256" key="2">
    <source>
        <dbReference type="ARBA" id="ARBA00012646"/>
    </source>
</evidence>
<dbReference type="GO" id="GO:0045453">
    <property type="term" value="P:bone resorption"/>
    <property type="evidence" value="ECO:0007669"/>
    <property type="project" value="TreeGrafter"/>
</dbReference>
<evidence type="ECO:0000256" key="7">
    <source>
        <dbReference type="PIRSR" id="PIRSR000898-1"/>
    </source>
</evidence>
<reference evidence="11 12" key="1">
    <citation type="journal article" date="2018" name="Nat. Ecol. Evol.">
        <title>Shark genomes provide insights into elasmobranch evolution and the origin of vertebrates.</title>
        <authorList>
            <person name="Hara Y"/>
            <person name="Yamaguchi K"/>
            <person name="Onimaru K"/>
            <person name="Kadota M"/>
            <person name="Koyanagi M"/>
            <person name="Keeley SD"/>
            <person name="Tatsumi K"/>
            <person name="Tanaka K"/>
            <person name="Motone F"/>
            <person name="Kageyama Y"/>
            <person name="Nozu R"/>
            <person name="Adachi N"/>
            <person name="Nishimura O"/>
            <person name="Nakagawa R"/>
            <person name="Tanegashima C"/>
            <person name="Kiyatake I"/>
            <person name="Matsumoto R"/>
            <person name="Murakumo K"/>
            <person name="Nishida K"/>
            <person name="Terakita A"/>
            <person name="Kuratani S"/>
            <person name="Sato K"/>
            <person name="Hyodo S Kuraku.S."/>
        </authorList>
    </citation>
    <scope>NUCLEOTIDE SEQUENCE [LARGE SCALE GENOMIC DNA]</scope>
</reference>
<keyword evidence="7" id="KW-0479">Metal-binding</keyword>
<evidence type="ECO:0000256" key="3">
    <source>
        <dbReference type="ARBA" id="ARBA00015822"/>
    </source>
</evidence>
<dbReference type="Gene3D" id="3.60.21.10">
    <property type="match status" value="1"/>
</dbReference>
<organism evidence="11 12">
    <name type="scientific">Chiloscyllium punctatum</name>
    <name type="common">Brownbanded bambooshark</name>
    <name type="synonym">Hemiscyllium punctatum</name>
    <dbReference type="NCBI Taxonomy" id="137246"/>
    <lineage>
        <taxon>Eukaryota</taxon>
        <taxon>Metazoa</taxon>
        <taxon>Chordata</taxon>
        <taxon>Craniata</taxon>
        <taxon>Vertebrata</taxon>
        <taxon>Chondrichthyes</taxon>
        <taxon>Elasmobranchii</taxon>
        <taxon>Galeomorphii</taxon>
        <taxon>Galeoidea</taxon>
        <taxon>Orectolobiformes</taxon>
        <taxon>Hemiscylliidae</taxon>
        <taxon>Chiloscyllium</taxon>
    </lineage>
</organism>
<feature type="domain" description="Calcineurin-like phosphoesterase" evidence="10">
    <location>
        <begin position="28"/>
        <end position="243"/>
    </location>
</feature>
<evidence type="ECO:0000256" key="6">
    <source>
        <dbReference type="PIRNR" id="PIRNR000898"/>
    </source>
</evidence>
<protein>
    <recommendedName>
        <fullName evidence="3 6">Tartrate-resistant acid phosphatase type 5</fullName>
        <ecNumber evidence="2 6">3.1.3.2</ecNumber>
    </recommendedName>
</protein>
<feature type="binding site" evidence="7">
    <location>
        <position position="205"/>
    </location>
    <ligand>
        <name>Fe cation</name>
        <dbReference type="ChEBI" id="CHEBI:24875"/>
        <label>2</label>
    </ligand>
</feature>
<evidence type="ECO:0000259" key="10">
    <source>
        <dbReference type="Pfam" id="PF00149"/>
    </source>
</evidence>
<keyword evidence="12" id="KW-1185">Reference proteome</keyword>
<proteinExistence type="predicted"/>
<evidence type="ECO:0000256" key="4">
    <source>
        <dbReference type="ARBA" id="ARBA00022729"/>
    </source>
</evidence>
<comment type="caution">
    <text evidence="11">The sequence shown here is derived from an EMBL/GenBank/DDBJ whole genome shotgun (WGS) entry which is preliminary data.</text>
</comment>
<comment type="catalytic activity">
    <reaction evidence="1 6">
        <text>a phosphate monoester + H2O = an alcohol + phosphate</text>
        <dbReference type="Rhea" id="RHEA:15017"/>
        <dbReference type="ChEBI" id="CHEBI:15377"/>
        <dbReference type="ChEBI" id="CHEBI:30879"/>
        <dbReference type="ChEBI" id="CHEBI:43474"/>
        <dbReference type="ChEBI" id="CHEBI:67140"/>
        <dbReference type="EC" id="3.1.3.2"/>
    </reaction>
</comment>
<dbReference type="STRING" id="137246.A0A401SKS4"/>
<evidence type="ECO:0000256" key="9">
    <source>
        <dbReference type="PIRSR" id="PIRSR000898-3"/>
    </source>
</evidence>
<feature type="binding site" evidence="7">
    <location>
        <position position="76"/>
    </location>
    <ligand>
        <name>Fe cation</name>
        <dbReference type="ChEBI" id="CHEBI:24875"/>
        <label>1</label>
    </ligand>
</feature>
<feature type="binding site" evidence="7">
    <location>
        <position position="73"/>
    </location>
    <ligand>
        <name>Fe cation</name>
        <dbReference type="ChEBI" id="CHEBI:24875"/>
        <label>2</label>
    </ligand>
</feature>
<evidence type="ECO:0000256" key="8">
    <source>
        <dbReference type="PIRSR" id="PIRSR000898-2"/>
    </source>
</evidence>
<feature type="binding site" evidence="7">
    <location>
        <position position="73"/>
    </location>
    <ligand>
        <name>Fe cation</name>
        <dbReference type="ChEBI" id="CHEBI:24875"/>
        <label>1</label>
    </ligand>
</feature>
<dbReference type="GO" id="GO:0003993">
    <property type="term" value="F:acid phosphatase activity"/>
    <property type="evidence" value="ECO:0007669"/>
    <property type="project" value="UniProtKB-UniRule"/>
</dbReference>
<comment type="cofactor">
    <cofactor evidence="7">
        <name>Fe cation</name>
        <dbReference type="ChEBI" id="CHEBI:24875"/>
    </cofactor>
    <text evidence="7">Binds 2 iron ions per subunit.</text>
</comment>
<evidence type="ECO:0000256" key="1">
    <source>
        <dbReference type="ARBA" id="ARBA00000032"/>
    </source>
</evidence>
<dbReference type="OrthoDB" id="411211at2759"/>
<dbReference type="Proteomes" id="UP000287033">
    <property type="component" value="Unassembled WGS sequence"/>
</dbReference>
<dbReference type="Pfam" id="PF00149">
    <property type="entry name" value="Metallophos"/>
    <property type="match status" value="1"/>
</dbReference>
<dbReference type="PANTHER" id="PTHR10161:SF29">
    <property type="entry name" value="TARTRATE-RESISTANT ACID PHOSPHATASE TYPE 5"/>
    <property type="match status" value="1"/>
</dbReference>
<dbReference type="CDD" id="cd07378">
    <property type="entry name" value="MPP_ACP5"/>
    <property type="match status" value="1"/>
</dbReference>
<dbReference type="SUPFAM" id="SSF56300">
    <property type="entry name" value="Metallo-dependent phosphatases"/>
    <property type="match status" value="1"/>
</dbReference>
<dbReference type="InterPro" id="IPR051558">
    <property type="entry name" value="Metallophosphoesterase_PAP"/>
</dbReference>
<evidence type="ECO:0000313" key="11">
    <source>
        <dbReference type="EMBL" id="GCC30987.1"/>
    </source>
</evidence>
<keyword evidence="8" id="KW-1015">Disulfide bond</keyword>
<feature type="binding site" evidence="7">
    <location>
        <position position="112"/>
    </location>
    <ligand>
        <name>Fe cation</name>
        <dbReference type="ChEBI" id="CHEBI:24875"/>
        <label>2</label>
    </ligand>
</feature>
<dbReference type="OMA" id="VWSIGNH"/>
<keyword evidence="4" id="KW-0732">Signal</keyword>
<dbReference type="InterPro" id="IPR029052">
    <property type="entry name" value="Metallo-depent_PP-like"/>
</dbReference>
<evidence type="ECO:0000256" key="5">
    <source>
        <dbReference type="ARBA" id="ARBA00022801"/>
    </source>
</evidence>
<dbReference type="PIRSF" id="PIRSF000898">
    <property type="entry name" value="Acid_Ptase_5"/>
    <property type="match status" value="1"/>
</dbReference>
<dbReference type="EMBL" id="BEZZ01000335">
    <property type="protein sequence ID" value="GCC30987.1"/>
    <property type="molecule type" value="Genomic_DNA"/>
</dbReference>
<feature type="binding site" evidence="7">
    <location>
        <position position="35"/>
    </location>
    <ligand>
        <name>Fe cation</name>
        <dbReference type="ChEBI" id="CHEBI:24875"/>
        <label>1</label>
    </ligand>
</feature>
<sequence>MDPFKRVFQLTIVYLQLVVLFPREVCDMRFIAFGDWGGLPDPPYVTIVQKATANEMGRVAQSTGTDFIINVGDNFYYRGVNDVNDFRFKETFENIFTAPSLTNIPWYILAGNHDHLGNVSAQVAYSVVSKRWNFPNLYYELDFKVPNISVSVTILMIDTVVICGNTYEANQPYGPENPQLAREQLQWIQEKLAHSRSDYLIVAGHYPVWSIGQHGPTPCLVAQLRPLLKQYNVTAYISGHDHSLQFIREGEGIAYIVSGSGSFVDSSTINKEKVPSDWLRFYNAEISALGGFVLIRITAEQMFASYRQPYGMVVFQTALPRRTF</sequence>
<feature type="glycosylation site" description="N-linked (GlcNAc...) asparagine" evidence="9">
    <location>
        <position position="118"/>
    </location>
</feature>
<gene>
    <name evidence="11" type="ORF">chiPu_0009441</name>
</gene>
<feature type="binding site" evidence="7">
    <location>
        <position position="240"/>
    </location>
    <ligand>
        <name>Fe cation</name>
        <dbReference type="ChEBI" id="CHEBI:24875"/>
        <label>2</label>
    </ligand>
</feature>
<keyword evidence="5 6" id="KW-0378">Hydrolase</keyword>
<evidence type="ECO:0000313" key="12">
    <source>
        <dbReference type="Proteomes" id="UP000287033"/>
    </source>
</evidence>
<dbReference type="EC" id="3.1.3.2" evidence="2 6"/>
<feature type="binding site" evidence="7">
    <location>
        <position position="242"/>
    </location>
    <ligand>
        <name>Fe cation</name>
        <dbReference type="ChEBI" id="CHEBI:24875"/>
        <label>1</label>
    </ligand>
</feature>
<dbReference type="AlphaFoldDB" id="A0A401SKS4"/>
<dbReference type="FunFam" id="3.60.21.10:FF:000062">
    <property type="entry name" value="Tartrate-resistant acid phosphatase type 5"/>
    <property type="match status" value="1"/>
</dbReference>
<dbReference type="GO" id="GO:0046872">
    <property type="term" value="F:metal ion binding"/>
    <property type="evidence" value="ECO:0007669"/>
    <property type="project" value="UniProtKB-KW"/>
</dbReference>
<dbReference type="InterPro" id="IPR024927">
    <property type="entry name" value="Acid_PPase"/>
</dbReference>
<accession>A0A401SKS4</accession>